<dbReference type="GO" id="GO:0006644">
    <property type="term" value="P:phospholipid metabolic process"/>
    <property type="evidence" value="ECO:0007669"/>
    <property type="project" value="TreeGrafter"/>
</dbReference>
<proteinExistence type="predicted"/>
<dbReference type="PANTHER" id="PTHR21325:SF28">
    <property type="entry name" value="SGNH DOMAIN-CONTAINING PROTEIN"/>
    <property type="match status" value="1"/>
</dbReference>
<dbReference type="GO" id="GO:0004620">
    <property type="term" value="F:phospholipase activity"/>
    <property type="evidence" value="ECO:0007669"/>
    <property type="project" value="InterPro"/>
</dbReference>
<evidence type="ECO:0000313" key="3">
    <source>
        <dbReference type="WBParaSite" id="PEQ_0000670501-mRNA-1"/>
    </source>
</evidence>
<keyword evidence="1" id="KW-0472">Membrane</keyword>
<dbReference type="PANTHER" id="PTHR21325">
    <property type="entry name" value="PHOSPHOLIPASE B, PLB1"/>
    <property type="match status" value="1"/>
</dbReference>
<name>A0A914RXF6_PAREQ</name>
<dbReference type="WBParaSite" id="PEQ_0000670501-mRNA-1">
    <property type="protein sequence ID" value="PEQ_0000670501-mRNA-1"/>
    <property type="gene ID" value="PEQ_0000670501"/>
</dbReference>
<dbReference type="InterPro" id="IPR038885">
    <property type="entry name" value="PLB1"/>
</dbReference>
<keyword evidence="1" id="KW-1133">Transmembrane helix</keyword>
<sequence length="422" mass="48944">MLRRVDRQWHEEAIDFPLKDRSEILTECAPSESDFRDHADNIRPNDIDFYIEMGHLSRYCGRNTTQLLQGKLDSCAQPGYAMELPSIDKFLRIFNENLTVIESTVESKLSIQRDYLVKKFNEDNTEWNKRWKLIIIMPSLQDGEASESGQAAIEVLDTIEELYNVVPNRTIIVVEAICETHFQNEMFSVQILPLLKDAALVNLPDNTYVFQIPSIVAYTNIFASYISFSFLYFFMQLNAGDLREQLIFIQQKIVIYMVDEITLQTTKQWNLFPNNEHIFRMDLSVLGYDCSHFSERGLSLFHINIWNSILTKEPERTQAFRPVFISPQCADPQCPFIRTHNNSALCLWNPKPSKDEEVNDYCEQFIAVIALLSAIVPCMVLVVVLCRRRRHDRVTEIDSTPPLKAVGEDWTSIRFIDEDSVC</sequence>
<protein>
    <submittedName>
        <fullName evidence="3">Uncharacterized protein</fullName>
    </submittedName>
</protein>
<dbReference type="Proteomes" id="UP000887564">
    <property type="component" value="Unplaced"/>
</dbReference>
<dbReference type="AlphaFoldDB" id="A0A914RXF6"/>
<organism evidence="2 3">
    <name type="scientific">Parascaris equorum</name>
    <name type="common">Equine roundworm</name>
    <dbReference type="NCBI Taxonomy" id="6256"/>
    <lineage>
        <taxon>Eukaryota</taxon>
        <taxon>Metazoa</taxon>
        <taxon>Ecdysozoa</taxon>
        <taxon>Nematoda</taxon>
        <taxon>Chromadorea</taxon>
        <taxon>Rhabditida</taxon>
        <taxon>Spirurina</taxon>
        <taxon>Ascaridomorpha</taxon>
        <taxon>Ascaridoidea</taxon>
        <taxon>Ascarididae</taxon>
        <taxon>Parascaris</taxon>
    </lineage>
</organism>
<keyword evidence="1" id="KW-0812">Transmembrane</keyword>
<feature type="transmembrane region" description="Helical" evidence="1">
    <location>
        <begin position="365"/>
        <end position="386"/>
    </location>
</feature>
<evidence type="ECO:0000256" key="1">
    <source>
        <dbReference type="SAM" id="Phobius"/>
    </source>
</evidence>
<reference evidence="3" key="1">
    <citation type="submission" date="2022-11" db="UniProtKB">
        <authorList>
            <consortium name="WormBaseParasite"/>
        </authorList>
    </citation>
    <scope>IDENTIFICATION</scope>
</reference>
<accession>A0A914RXF6</accession>
<keyword evidence="2" id="KW-1185">Reference proteome</keyword>
<feature type="transmembrane region" description="Helical" evidence="1">
    <location>
        <begin position="215"/>
        <end position="235"/>
    </location>
</feature>
<evidence type="ECO:0000313" key="2">
    <source>
        <dbReference type="Proteomes" id="UP000887564"/>
    </source>
</evidence>